<protein>
    <submittedName>
        <fullName evidence="2">Uncharacterized protein</fullName>
    </submittedName>
</protein>
<gene>
    <name evidence="2" type="ORF">COX41_00730</name>
</gene>
<dbReference type="EMBL" id="PCRK01000012">
    <property type="protein sequence ID" value="PIP19828.1"/>
    <property type="molecule type" value="Genomic_DNA"/>
</dbReference>
<feature type="transmembrane region" description="Helical" evidence="1">
    <location>
        <begin position="77"/>
        <end position="99"/>
    </location>
</feature>
<keyword evidence="1" id="KW-0472">Membrane</keyword>
<keyword evidence="1" id="KW-1133">Transmembrane helix</keyword>
<comment type="caution">
    <text evidence="2">The sequence shown here is derived from an EMBL/GenBank/DDBJ whole genome shotgun (WGS) entry which is preliminary data.</text>
</comment>
<evidence type="ECO:0000313" key="2">
    <source>
        <dbReference type="EMBL" id="PIP19828.1"/>
    </source>
</evidence>
<organism evidence="2 3">
    <name type="scientific">Candidatus Sherwoodlollariibacterium unditelluris</name>
    <dbReference type="NCBI Taxonomy" id="1974757"/>
    <lineage>
        <taxon>Bacteria</taxon>
        <taxon>Pseudomonadati</taxon>
        <taxon>Candidatus Omnitrophota</taxon>
        <taxon>Candidatus Sherwoodlollariibacterium</taxon>
    </lineage>
</organism>
<dbReference type="Proteomes" id="UP000231292">
    <property type="component" value="Unassembled WGS sequence"/>
</dbReference>
<accession>A0A2G9YKQ7</accession>
<sequence>MSIIYDALKKIEKSVNPVRNTMDAKQNSKISNGVNPVRNTMDAKQNSKISNGVNPVRNTTQVSANTTVSNRINKNPILLYILIISFGLFAGNIAFNTLIRPKIKLVSYPNPTVITQTKKEPPAPLANLPQEEKPISPVRNTTQINTNTTVSNRVISDPSLILNGVFFQKDKGYALINNRILYTGDKIEGATIKEINLEKVDLEFEGRIITLINSSR</sequence>
<proteinExistence type="predicted"/>
<dbReference type="AlphaFoldDB" id="A0A2G9YKQ7"/>
<evidence type="ECO:0000313" key="3">
    <source>
        <dbReference type="Proteomes" id="UP000231292"/>
    </source>
</evidence>
<name>A0A2G9YKQ7_9BACT</name>
<keyword evidence="1" id="KW-0812">Transmembrane</keyword>
<evidence type="ECO:0000256" key="1">
    <source>
        <dbReference type="SAM" id="Phobius"/>
    </source>
</evidence>
<reference evidence="2 3" key="1">
    <citation type="submission" date="2017-09" db="EMBL/GenBank/DDBJ databases">
        <title>Depth-based differentiation of microbial function through sediment-hosted aquifers and enrichment of novel symbionts in the deep terrestrial subsurface.</title>
        <authorList>
            <person name="Probst A.J."/>
            <person name="Ladd B."/>
            <person name="Jarett J.K."/>
            <person name="Geller-Mcgrath D.E."/>
            <person name="Sieber C.M."/>
            <person name="Emerson J.B."/>
            <person name="Anantharaman K."/>
            <person name="Thomas B.C."/>
            <person name="Malmstrom R."/>
            <person name="Stieglmeier M."/>
            <person name="Klingl A."/>
            <person name="Woyke T."/>
            <person name="Ryan C.M."/>
            <person name="Banfield J.F."/>
        </authorList>
    </citation>
    <scope>NUCLEOTIDE SEQUENCE [LARGE SCALE GENOMIC DNA]</scope>
    <source>
        <strain evidence="2">CG23_combo_of_CG06-09_8_20_14_all_41_10</strain>
    </source>
</reference>